<name>A0A4T0RLF4_9BASI</name>
<dbReference type="InterPro" id="IPR013766">
    <property type="entry name" value="Thioredoxin_domain"/>
</dbReference>
<dbReference type="AlphaFoldDB" id="A0A4T0RLF4"/>
<dbReference type="Proteomes" id="UP000305647">
    <property type="component" value="Unassembled WGS sequence"/>
</dbReference>
<feature type="domain" description="Thioredoxin" evidence="1">
    <location>
        <begin position="3"/>
        <end position="60"/>
    </location>
</feature>
<dbReference type="Proteomes" id="UP000309601">
    <property type="component" value="Unassembled WGS sequence"/>
</dbReference>
<dbReference type="CDD" id="cd02947">
    <property type="entry name" value="TRX_family"/>
    <property type="match status" value="1"/>
</dbReference>
<dbReference type="Proteomes" id="UP000305362">
    <property type="component" value="Unassembled WGS sequence"/>
</dbReference>
<reference evidence="7 8" key="1">
    <citation type="submission" date="2019-03" db="EMBL/GenBank/DDBJ databases">
        <title>Sequencing 25 genomes of Wallemia mellicola.</title>
        <authorList>
            <person name="Gostincar C."/>
        </authorList>
    </citation>
    <scope>NUCLEOTIDE SEQUENCE [LARGE SCALE GENOMIC DNA]</scope>
    <source>
        <strain evidence="2 9">EXF-1262</strain>
        <strain evidence="5 10">EXF-1274</strain>
        <strain evidence="4 7">EXF-1277</strain>
        <strain evidence="6 11">EXF-757</strain>
        <strain evidence="3 8">EXF-8738</strain>
    </source>
</reference>
<evidence type="ECO:0000259" key="1">
    <source>
        <dbReference type="Pfam" id="PF00085"/>
    </source>
</evidence>
<dbReference type="EMBL" id="SPRW01000049">
    <property type="protein sequence ID" value="TIC62286.1"/>
    <property type="molecule type" value="Genomic_DNA"/>
</dbReference>
<evidence type="ECO:0000313" key="3">
    <source>
        <dbReference type="EMBL" id="TIC25369.1"/>
    </source>
</evidence>
<dbReference type="EMBL" id="SPRH01000097">
    <property type="protein sequence ID" value="TIB95337.1"/>
    <property type="molecule type" value="Genomic_DNA"/>
</dbReference>
<dbReference type="OrthoDB" id="2121326at2759"/>
<dbReference type="Proteomes" id="UP000307169">
    <property type="component" value="Unassembled WGS sequence"/>
</dbReference>
<evidence type="ECO:0000313" key="5">
    <source>
        <dbReference type="EMBL" id="TIC62286.1"/>
    </source>
</evidence>
<evidence type="ECO:0000313" key="2">
    <source>
        <dbReference type="EMBL" id="TIB95337.1"/>
    </source>
</evidence>
<dbReference type="Gene3D" id="3.40.30.10">
    <property type="entry name" value="Glutaredoxin"/>
    <property type="match status" value="1"/>
</dbReference>
<dbReference type="Proteomes" id="UP000310708">
    <property type="component" value="Unassembled WGS sequence"/>
</dbReference>
<accession>A0A4T0RLF4</accession>
<evidence type="ECO:0000313" key="6">
    <source>
        <dbReference type="EMBL" id="TIC62781.1"/>
    </source>
</evidence>
<evidence type="ECO:0000313" key="11">
    <source>
        <dbReference type="Proteomes" id="UP000310708"/>
    </source>
</evidence>
<evidence type="ECO:0000313" key="7">
    <source>
        <dbReference type="Proteomes" id="UP000305362"/>
    </source>
</evidence>
<dbReference type="SUPFAM" id="SSF52833">
    <property type="entry name" value="Thioredoxin-like"/>
    <property type="match status" value="1"/>
</dbReference>
<evidence type="ECO:0000313" key="4">
    <source>
        <dbReference type="EMBL" id="TIC59880.1"/>
    </source>
</evidence>
<comment type="caution">
    <text evidence="6">The sequence shown here is derived from an EMBL/GenBank/DDBJ whole genome shotgun (WGS) entry which is preliminary data.</text>
</comment>
<dbReference type="EMBL" id="SPRV01000054">
    <property type="protein sequence ID" value="TIC59880.1"/>
    <property type="molecule type" value="Genomic_DNA"/>
</dbReference>
<evidence type="ECO:0000313" key="9">
    <source>
        <dbReference type="Proteomes" id="UP000307169"/>
    </source>
</evidence>
<sequence length="68" mass="7815">MALKYGDKVKFISIDVDELPQLCNRVLGVRFMPVIIAVKNGIKFKHIQSKVPMRLKEFIKTVIIEADE</sequence>
<organism evidence="6 11">
    <name type="scientific">Wallemia mellicola</name>
    <dbReference type="NCBI Taxonomy" id="1708541"/>
    <lineage>
        <taxon>Eukaryota</taxon>
        <taxon>Fungi</taxon>
        <taxon>Dikarya</taxon>
        <taxon>Basidiomycota</taxon>
        <taxon>Wallemiomycotina</taxon>
        <taxon>Wallemiomycetes</taxon>
        <taxon>Wallemiales</taxon>
        <taxon>Wallemiaceae</taxon>
        <taxon>Wallemia</taxon>
    </lineage>
</organism>
<dbReference type="EMBL" id="SPRX01000061">
    <property type="protein sequence ID" value="TIC62781.1"/>
    <property type="molecule type" value="Genomic_DNA"/>
</dbReference>
<dbReference type="InterPro" id="IPR036249">
    <property type="entry name" value="Thioredoxin-like_sf"/>
</dbReference>
<protein>
    <recommendedName>
        <fullName evidence="1">Thioredoxin domain-containing protein</fullName>
    </recommendedName>
</protein>
<dbReference type="EMBL" id="SPRO01000058">
    <property type="protein sequence ID" value="TIC25369.1"/>
    <property type="molecule type" value="Genomic_DNA"/>
</dbReference>
<gene>
    <name evidence="6" type="ORF">E3Q01_03749</name>
    <name evidence="5" type="ORF">E3Q02_03581</name>
    <name evidence="4" type="ORF">E3Q03_03663</name>
    <name evidence="3" type="ORF">E3Q10_03780</name>
    <name evidence="2" type="ORF">E3Q17_04320</name>
</gene>
<proteinExistence type="predicted"/>
<evidence type="ECO:0000313" key="8">
    <source>
        <dbReference type="Proteomes" id="UP000305647"/>
    </source>
</evidence>
<dbReference type="Pfam" id="PF00085">
    <property type="entry name" value="Thioredoxin"/>
    <property type="match status" value="1"/>
</dbReference>
<evidence type="ECO:0000313" key="10">
    <source>
        <dbReference type="Proteomes" id="UP000309601"/>
    </source>
</evidence>